<keyword evidence="2" id="KW-0472">Membrane</keyword>
<feature type="transmembrane region" description="Helical" evidence="2">
    <location>
        <begin position="590"/>
        <end position="610"/>
    </location>
</feature>
<dbReference type="PANTHER" id="PTHR43685">
    <property type="entry name" value="GLYCOSYLTRANSFERASE"/>
    <property type="match status" value="1"/>
</dbReference>
<feature type="transmembrane region" description="Helical" evidence="2">
    <location>
        <begin position="771"/>
        <end position="789"/>
    </location>
</feature>
<feature type="transmembrane region" description="Helical" evidence="2">
    <location>
        <begin position="667"/>
        <end position="686"/>
    </location>
</feature>
<keyword evidence="2" id="KW-0812">Transmembrane</keyword>
<dbReference type="SUPFAM" id="SSF53448">
    <property type="entry name" value="Nucleotide-diphospho-sugar transferases"/>
    <property type="match status" value="1"/>
</dbReference>
<dbReference type="InterPro" id="IPR050834">
    <property type="entry name" value="Glycosyltransf_2"/>
</dbReference>
<name>A0AA90H8V2_9ACTN</name>
<feature type="compositionally biased region" description="Pro residues" evidence="1">
    <location>
        <begin position="1135"/>
        <end position="1151"/>
    </location>
</feature>
<protein>
    <submittedName>
        <fullName evidence="3">Glycosyltransferase family 2 protein</fullName>
        <ecNumber evidence="3">2.4.-.-</ecNumber>
    </submittedName>
</protein>
<evidence type="ECO:0000256" key="2">
    <source>
        <dbReference type="SAM" id="Phobius"/>
    </source>
</evidence>
<evidence type="ECO:0000256" key="1">
    <source>
        <dbReference type="SAM" id="MobiDB-lite"/>
    </source>
</evidence>
<comment type="caution">
    <text evidence="3">The sequence shown here is derived from an EMBL/GenBank/DDBJ whole genome shotgun (WGS) entry which is preliminary data.</text>
</comment>
<feature type="compositionally biased region" description="Low complexity" evidence="1">
    <location>
        <begin position="1113"/>
        <end position="1134"/>
    </location>
</feature>
<keyword evidence="3" id="KW-0328">Glycosyltransferase</keyword>
<gene>
    <name evidence="3" type="ORF">POF50_027315</name>
</gene>
<feature type="transmembrane region" description="Helical" evidence="2">
    <location>
        <begin position="809"/>
        <end position="830"/>
    </location>
</feature>
<keyword evidence="3" id="KW-0808">Transferase</keyword>
<feature type="transmembrane region" description="Helical" evidence="2">
    <location>
        <begin position="327"/>
        <end position="348"/>
    </location>
</feature>
<sequence length="1358" mass="141574">MSVHSQQGAYSAPAAAFHPAHQAAFGSAHPPEFRRHIVTAVLVAHDGARWLPAALAGLLGQERPVQDVVAADTGSGDDSARLLTEALGDQRVLHLARRTGFGAAVAEAVRAVPPVSAEDLPYLQRPSAWDPVTRTWNDEVYDQPQQDPDDTVQWLWLLHDDCEPAPDALGELLRVADSTPSATVVGPKVRSWYDRRALLEVGVSIARSGRRWTGLERREQDQGQHDQVRQVLSVSSAGMLVRRDVWEQLGGFDRHLPLMRDDVDFCWRAQAAGHTVLIAPDAVLRHAEAASRERRTVDCAGRSAQNPHRVDKSGAVFTLLTNTRGALLPYVLLRIVIGTLLRTLGYLVGKVPGQALDEVAGLAAVLLRPERLLAARRDRGRPVVAPADLRQLFPPPGATIRVTAEQVYSNLAGRSADETSSAGRHGSALESGPGDDADFLEIEQFARLRRIARKPGPVLFAVLLLVSLVACRGLLGGGSLMGGALLPAPGDVGDLWGTYTGAWHSIGTGSTQAAPPYLALVAIASSVLLGSTNLALTLLLVASVPLAGFAAYFASRPLVESRLLRAWGAVLYAFLPATAGALAGGRLGTCVLAIALPLMARAAVAATGLTAKPGNRPSWRAAWSYALALTVTTAFTPVVWPIALLLAVITLAGRAVRGRKALLVPQLLRFLAVLGTPMVVLAPWSLTLLSHPATFLREAGLPYRGGQAGALDLLALSPGGPKAATGLLFAGIVLAALGALLRGDRRRAVLAAWIVALTGLLAAAVQNNTAWAGPTTLIAGLALIAAAAVGAEGARERISASGFGWRQPVAGLIVIATAIAPVVAAFTWMIGGAAGPLQRRDPAQVPAFVADVSDTGAQPRTLVLDGVPGHVRYTLIRGAGNELGAAEITAETGDSSSLDSVVANLVAGSGADQSSRLGGYDIAYVLLEPGAPADMNRVLDTTPGLSRLSQTGGSEVWQVGTSASRVTITAPQGTTGTAANPVPVDSGRVEAHTTVPAGPAGRTLRIADAAAPGWHATLNGSPLAPTTVDGWSQGFDLPAAGGRLDLTYDSPLTHTAWLVLQGFLALVAVVMALPGRRSEADDDLPEEAAAAAAGFAEAAPDGDGRRARRLRAAAEAEVAAQAEAGTGPDDAAPAPHEPPPAAPDDVPPADPADPGTGEQPVVPQQGVSHDGVPEQPAVPHQHVPQQGYDEWNNAYGYPQQPAEYAGYPAPGQDAGQYPVAQDYGTGEYPAANGYPADAYGTGEYPAATGTGEYPAAQDYGTGEYPAANGYPAGTYGTGEYPAQDYGTGEYPAAQDYGTGEYPAQDYGTGEYPAGQYPPYQQGAEYTDQYGYPQQPQQPQPPAYDPAYDPAYGEGNEQQ</sequence>
<feature type="transmembrane region" description="Helical" evidence="2">
    <location>
        <begin position="748"/>
        <end position="765"/>
    </location>
</feature>
<dbReference type="EC" id="2.4.-.-" evidence="3"/>
<feature type="transmembrane region" description="Helical" evidence="2">
    <location>
        <begin position="622"/>
        <end position="655"/>
    </location>
</feature>
<feature type="transmembrane region" description="Helical" evidence="2">
    <location>
        <begin position="723"/>
        <end position="741"/>
    </location>
</feature>
<dbReference type="GO" id="GO:0016757">
    <property type="term" value="F:glycosyltransferase activity"/>
    <property type="evidence" value="ECO:0007669"/>
    <property type="project" value="UniProtKB-KW"/>
</dbReference>
<dbReference type="RefSeq" id="WP_282699027.1">
    <property type="nucleotide sequence ID" value="NZ_JABXJJ020000039.1"/>
</dbReference>
<dbReference type="Gene3D" id="3.90.550.10">
    <property type="entry name" value="Spore Coat Polysaccharide Biosynthesis Protein SpsA, Chain A"/>
    <property type="match status" value="1"/>
</dbReference>
<evidence type="ECO:0000313" key="3">
    <source>
        <dbReference type="EMBL" id="MDI5973013.1"/>
    </source>
</evidence>
<reference evidence="3" key="1">
    <citation type="submission" date="2023-05" db="EMBL/GenBank/DDBJ databases">
        <title>Streptantibioticus silvisoli sp. nov., acidotolerant actinomycetes 1 from pine litter.</title>
        <authorList>
            <person name="Swiecimska M."/>
            <person name="Golinska P."/>
            <person name="Sangal V."/>
            <person name="Wachnowicz B."/>
            <person name="Goodfellow M."/>
        </authorList>
    </citation>
    <scope>NUCLEOTIDE SEQUENCE</scope>
    <source>
        <strain evidence="3">SL13</strain>
    </source>
</reference>
<dbReference type="EMBL" id="JABXJJ020000039">
    <property type="protein sequence ID" value="MDI5973013.1"/>
    <property type="molecule type" value="Genomic_DNA"/>
</dbReference>
<feature type="transmembrane region" description="Helical" evidence="2">
    <location>
        <begin position="536"/>
        <end position="554"/>
    </location>
</feature>
<feature type="region of interest" description="Disordered" evidence="1">
    <location>
        <begin position="1094"/>
        <end position="1217"/>
    </location>
</feature>
<feature type="region of interest" description="Disordered" evidence="1">
    <location>
        <begin position="1283"/>
        <end position="1358"/>
    </location>
</feature>
<accession>A0AA90H8V2</accession>
<dbReference type="PANTHER" id="PTHR43685:SF3">
    <property type="entry name" value="SLR2126 PROTEIN"/>
    <property type="match status" value="1"/>
</dbReference>
<feature type="transmembrane region" description="Helical" evidence="2">
    <location>
        <begin position="457"/>
        <end position="475"/>
    </location>
</feature>
<keyword evidence="2" id="KW-1133">Transmembrane helix</keyword>
<dbReference type="InterPro" id="IPR029044">
    <property type="entry name" value="Nucleotide-diphossugar_trans"/>
</dbReference>
<feature type="transmembrane region" description="Helical" evidence="2">
    <location>
        <begin position="566"/>
        <end position="583"/>
    </location>
</feature>
<proteinExistence type="predicted"/>
<feature type="compositionally biased region" description="Low complexity" evidence="1">
    <location>
        <begin position="1173"/>
        <end position="1186"/>
    </location>
</feature>
<dbReference type="Pfam" id="PF13641">
    <property type="entry name" value="Glyco_tranf_2_3"/>
    <property type="match status" value="1"/>
</dbReference>
<organism evidence="3">
    <name type="scientific">Streptantibioticus silvisoli</name>
    <dbReference type="NCBI Taxonomy" id="2705255"/>
    <lineage>
        <taxon>Bacteria</taxon>
        <taxon>Bacillati</taxon>
        <taxon>Actinomycetota</taxon>
        <taxon>Actinomycetes</taxon>
        <taxon>Kitasatosporales</taxon>
        <taxon>Streptomycetaceae</taxon>
        <taxon>Streptantibioticus</taxon>
    </lineage>
</organism>